<protein>
    <recommendedName>
        <fullName evidence="4">Cys-tRNA(Pro)/Cys-tRNA(Cys) deacylase</fullName>
        <ecNumber evidence="4">4.2.-.-</ecNumber>
    </recommendedName>
</protein>
<dbReference type="SUPFAM" id="SSF55826">
    <property type="entry name" value="YbaK/ProRS associated domain"/>
    <property type="match status" value="1"/>
</dbReference>
<keyword evidence="3 4" id="KW-0456">Lyase</keyword>
<evidence type="ECO:0000256" key="1">
    <source>
        <dbReference type="ARBA" id="ARBA00009798"/>
    </source>
</evidence>
<evidence type="ECO:0000256" key="4">
    <source>
        <dbReference type="PIRNR" id="PIRNR006181"/>
    </source>
</evidence>
<dbReference type="Proteomes" id="UP000051576">
    <property type="component" value="Unassembled WGS sequence"/>
</dbReference>
<sequence length="183" mass="20853">MSFYGYNYLRDYIERKIIMAKKKKIKKTNEERILDQHHIKYQEMSFDWLNQGMTALAVAQTAGIDPKSILKTIVLEANGDDRDYLVVCLPLEYEIDLKKIAAQLGKKQVHLADNKKLVKITGYVHGANTPIGISFAKGFPIYFDQRIKSFTQISVSAGKVGRSVRLDQQALVQLVNGKYLEVQ</sequence>
<dbReference type="PIRSF" id="PIRSF006181">
    <property type="entry name" value="EbsC_YbaK"/>
    <property type="match status" value="1"/>
</dbReference>
<dbReference type="PANTHER" id="PTHR30411:SF0">
    <property type="entry name" value="CYS-TRNA(PRO)_CYS-TRNA(CYS) DEACYLASE YBAK"/>
    <property type="match status" value="1"/>
</dbReference>
<comment type="caution">
    <text evidence="6">The sequence shown here is derived from an EMBL/GenBank/DDBJ whole genome shotgun (WGS) entry which is preliminary data.</text>
</comment>
<name>A0A0R2C4U3_9LACO</name>
<comment type="similarity">
    <text evidence="1 4">Belongs to the prolyl-tRNA editing family. YbaK/EbsC subfamily.</text>
</comment>
<dbReference type="PATRIC" id="fig|1133569.4.peg.1839"/>
<keyword evidence="7" id="KW-1185">Reference proteome</keyword>
<evidence type="ECO:0000313" key="6">
    <source>
        <dbReference type="EMBL" id="KRM86288.1"/>
    </source>
</evidence>
<keyword evidence="2 4" id="KW-0648">Protein biosynthesis</keyword>
<dbReference type="EC" id="4.2.-.-" evidence="4"/>
<accession>A0A0R2C4U3</accession>
<evidence type="ECO:0000259" key="5">
    <source>
        <dbReference type="Pfam" id="PF04073"/>
    </source>
</evidence>
<dbReference type="STRING" id="1133569.FD21_GL001694"/>
<feature type="domain" description="YbaK/aminoacyl-tRNA synthetase-associated" evidence="5">
    <location>
        <begin position="52"/>
        <end position="173"/>
    </location>
</feature>
<organism evidence="6 7">
    <name type="scientific">Liquorilactobacillus vini DSM 20605</name>
    <dbReference type="NCBI Taxonomy" id="1133569"/>
    <lineage>
        <taxon>Bacteria</taxon>
        <taxon>Bacillati</taxon>
        <taxon>Bacillota</taxon>
        <taxon>Bacilli</taxon>
        <taxon>Lactobacillales</taxon>
        <taxon>Lactobacillaceae</taxon>
        <taxon>Liquorilactobacillus</taxon>
    </lineage>
</organism>
<dbReference type="eggNOG" id="COG2606">
    <property type="taxonomic scope" value="Bacteria"/>
</dbReference>
<reference evidence="6 7" key="1">
    <citation type="journal article" date="2015" name="Genome Announc.">
        <title>Expanding the biotechnology potential of lactobacilli through comparative genomics of 213 strains and associated genera.</title>
        <authorList>
            <person name="Sun Z."/>
            <person name="Harris H.M."/>
            <person name="McCann A."/>
            <person name="Guo C."/>
            <person name="Argimon S."/>
            <person name="Zhang W."/>
            <person name="Yang X."/>
            <person name="Jeffery I.B."/>
            <person name="Cooney J.C."/>
            <person name="Kagawa T.F."/>
            <person name="Liu W."/>
            <person name="Song Y."/>
            <person name="Salvetti E."/>
            <person name="Wrobel A."/>
            <person name="Rasinkangas P."/>
            <person name="Parkhill J."/>
            <person name="Rea M.C."/>
            <person name="O'Sullivan O."/>
            <person name="Ritari J."/>
            <person name="Douillard F.P."/>
            <person name="Paul Ross R."/>
            <person name="Yang R."/>
            <person name="Briner A.E."/>
            <person name="Felis G.E."/>
            <person name="de Vos W.M."/>
            <person name="Barrangou R."/>
            <person name="Klaenhammer T.R."/>
            <person name="Caufield P.W."/>
            <person name="Cui Y."/>
            <person name="Zhang H."/>
            <person name="O'Toole P.W."/>
        </authorList>
    </citation>
    <scope>NUCLEOTIDE SEQUENCE [LARGE SCALE GENOMIC DNA]</scope>
    <source>
        <strain evidence="6 7">DSM 20605</strain>
    </source>
</reference>
<dbReference type="GO" id="GO:0002161">
    <property type="term" value="F:aminoacyl-tRNA deacylase activity"/>
    <property type="evidence" value="ECO:0007669"/>
    <property type="project" value="InterPro"/>
</dbReference>
<dbReference type="Pfam" id="PF04073">
    <property type="entry name" value="tRNA_edit"/>
    <property type="match status" value="1"/>
</dbReference>
<evidence type="ECO:0000313" key="7">
    <source>
        <dbReference type="Proteomes" id="UP000051576"/>
    </source>
</evidence>
<proteinExistence type="inferred from homology"/>
<dbReference type="InterPro" id="IPR036754">
    <property type="entry name" value="YbaK/aa-tRNA-synt-asso_dom_sf"/>
</dbReference>
<dbReference type="PANTHER" id="PTHR30411">
    <property type="entry name" value="CYTOPLASMIC PROTEIN"/>
    <property type="match status" value="1"/>
</dbReference>
<dbReference type="AlphaFoldDB" id="A0A0R2C4U3"/>
<dbReference type="Gene3D" id="3.90.960.10">
    <property type="entry name" value="YbaK/aminoacyl-tRNA synthetase-associated domain"/>
    <property type="match status" value="1"/>
</dbReference>
<evidence type="ECO:0000256" key="3">
    <source>
        <dbReference type="ARBA" id="ARBA00023239"/>
    </source>
</evidence>
<dbReference type="InterPro" id="IPR004369">
    <property type="entry name" value="Prolyl-tRNA_editing_YbaK/EbsC"/>
</dbReference>
<dbReference type="EMBL" id="AYYX01000056">
    <property type="protein sequence ID" value="KRM86288.1"/>
    <property type="molecule type" value="Genomic_DNA"/>
</dbReference>
<gene>
    <name evidence="6" type="ORF">FD21_GL001694</name>
</gene>
<dbReference type="CDD" id="cd00002">
    <property type="entry name" value="YbaK_deacylase"/>
    <property type="match status" value="1"/>
</dbReference>
<dbReference type="GO" id="GO:0006412">
    <property type="term" value="P:translation"/>
    <property type="evidence" value="ECO:0007669"/>
    <property type="project" value="UniProtKB-KW"/>
</dbReference>
<evidence type="ECO:0000256" key="2">
    <source>
        <dbReference type="ARBA" id="ARBA00022917"/>
    </source>
</evidence>
<dbReference type="GO" id="GO:0016829">
    <property type="term" value="F:lyase activity"/>
    <property type="evidence" value="ECO:0007669"/>
    <property type="project" value="UniProtKB-KW"/>
</dbReference>
<dbReference type="InterPro" id="IPR007214">
    <property type="entry name" value="YbaK/aa-tRNA-synth-assoc-dom"/>
</dbReference>